<dbReference type="GO" id="GO:0005764">
    <property type="term" value="C:lysosome"/>
    <property type="evidence" value="ECO:0000318"/>
    <property type="project" value="GO_Central"/>
</dbReference>
<evidence type="ECO:0000256" key="3">
    <source>
        <dbReference type="ARBA" id="ARBA00022729"/>
    </source>
</evidence>
<dbReference type="InterPro" id="IPR000933">
    <property type="entry name" value="Glyco_hydro_29"/>
</dbReference>
<dbReference type="Pfam" id="PF01120">
    <property type="entry name" value="Alpha_L_fucos"/>
    <property type="match status" value="1"/>
</dbReference>
<dbReference type="GO" id="GO:0004560">
    <property type="term" value="F:alpha-L-fucosidase activity"/>
    <property type="evidence" value="ECO:0000318"/>
    <property type="project" value="GO_Central"/>
</dbReference>
<dbReference type="Gene3D" id="3.50.4.10">
    <property type="entry name" value="Hepatocyte Growth Factor"/>
    <property type="match status" value="1"/>
</dbReference>
<sequence>MCQRLLLGWAALVLAVAGALPACNMTVDPANTTRTGSDYDWIELPINSTVDDCVALCCQDEECQAFTYNTAPHVCTSAPAGSQHCCGLKSAVPDAHPSSYNGIVITGHKPIRPAGIPRPSVRQLEYMDMGLTQFMHFSVTTFGNIEHDCVDGSCLPASIFNPTAMGPDENGLTATDQWVQTAVDMGAGEICLTAHHEGGFCLWPSNYSNYTVMQSPYPHDIVADFVASCHKYNIRPCFYIGPNANGYFTQVLNYTAERFYHAQMGMITEVLTRYGFISRLWWDHFNQGCGGLSECPACQNTSSPYCFPQAWHAFEQLVRNVSNETLLGTGPDVRHSGGGETGVGDYPVWNAINSTYTGSFGPLGYYFQPREADATIQNPGDAWFWKANHSFWNASQLWNHYMLTVGRGENFILNMPPDTTGRIPAEYVAATTTFGNALRESFARPTAVVYDVTTVCSEPIELDFPEDMGTFTCLLTREDLTQGQMVKAYTIEIKDDAGVWHELPITNGGTVGNRVIDLSAANVTYMGTGIACNRRFTFGSLGPTFVAAQSKGTSKATTRAEDRATKVIDKA</sequence>
<reference evidence="9 10" key="1">
    <citation type="journal article" date="2008" name="Nature">
        <title>The genome of the choanoflagellate Monosiga brevicollis and the origin of metazoans.</title>
        <authorList>
            <consortium name="JGI Sequencing"/>
            <person name="King N."/>
            <person name="Westbrook M.J."/>
            <person name="Young S.L."/>
            <person name="Kuo A."/>
            <person name="Abedin M."/>
            <person name="Chapman J."/>
            <person name="Fairclough S."/>
            <person name="Hellsten U."/>
            <person name="Isogai Y."/>
            <person name="Letunic I."/>
            <person name="Marr M."/>
            <person name="Pincus D."/>
            <person name="Putnam N."/>
            <person name="Rokas A."/>
            <person name="Wright K.J."/>
            <person name="Zuzow R."/>
            <person name="Dirks W."/>
            <person name="Good M."/>
            <person name="Goodstein D."/>
            <person name="Lemons D."/>
            <person name="Li W."/>
            <person name="Lyons J.B."/>
            <person name="Morris A."/>
            <person name="Nichols S."/>
            <person name="Richter D.J."/>
            <person name="Salamov A."/>
            <person name="Bork P."/>
            <person name="Lim W.A."/>
            <person name="Manning G."/>
            <person name="Miller W.T."/>
            <person name="McGinnis W."/>
            <person name="Shapiro H."/>
            <person name="Tjian R."/>
            <person name="Grigoriev I.V."/>
            <person name="Rokhsar D."/>
        </authorList>
    </citation>
    <scope>NUCLEOTIDE SEQUENCE [LARGE SCALE GENOMIC DNA]</scope>
    <source>
        <strain evidence="10">MX1 / ATCC 50154</strain>
    </source>
</reference>
<organism evidence="9 10">
    <name type="scientific">Monosiga brevicollis</name>
    <name type="common">Choanoflagellate</name>
    <dbReference type="NCBI Taxonomy" id="81824"/>
    <lineage>
        <taxon>Eukaryota</taxon>
        <taxon>Choanoflagellata</taxon>
        <taxon>Craspedida</taxon>
        <taxon>Salpingoecidae</taxon>
        <taxon>Monosiga</taxon>
    </lineage>
</organism>
<evidence type="ECO:0000256" key="1">
    <source>
        <dbReference type="ARBA" id="ARBA00007951"/>
    </source>
</evidence>
<evidence type="ECO:0000256" key="2">
    <source>
        <dbReference type="ARBA" id="ARBA00012662"/>
    </source>
</evidence>
<protein>
    <recommendedName>
        <fullName evidence="2">alpha-L-fucosidase</fullName>
        <ecNumber evidence="2">3.2.1.51</ecNumber>
    </recommendedName>
</protein>
<dbReference type="PANTHER" id="PTHR10030">
    <property type="entry name" value="ALPHA-L-FUCOSIDASE"/>
    <property type="match status" value="1"/>
</dbReference>
<dbReference type="EC" id="3.2.1.51" evidence="2"/>
<keyword evidence="5" id="KW-0326">Glycosidase</keyword>
<evidence type="ECO:0000259" key="8">
    <source>
        <dbReference type="Pfam" id="PF14295"/>
    </source>
</evidence>
<dbReference type="GO" id="GO:0006004">
    <property type="term" value="P:fucose metabolic process"/>
    <property type="evidence" value="ECO:0000318"/>
    <property type="project" value="GO_Central"/>
</dbReference>
<dbReference type="GeneID" id="5896183"/>
<dbReference type="InterPro" id="IPR003609">
    <property type="entry name" value="Pan_app"/>
</dbReference>
<dbReference type="eggNOG" id="KOG3340">
    <property type="taxonomic scope" value="Eukaryota"/>
</dbReference>
<keyword evidence="10" id="KW-1185">Reference proteome</keyword>
<proteinExistence type="inferred from homology"/>
<dbReference type="InterPro" id="IPR057739">
    <property type="entry name" value="Glyco_hydro_29_N"/>
</dbReference>
<dbReference type="STRING" id="81824.A9VDX2"/>
<dbReference type="Gene3D" id="2.60.120.260">
    <property type="entry name" value="Galactose-binding domain-like"/>
    <property type="match status" value="1"/>
</dbReference>
<dbReference type="Proteomes" id="UP000001357">
    <property type="component" value="Unassembled WGS sequence"/>
</dbReference>
<feature type="domain" description="Glycoside hydrolase family 29 N-terminal" evidence="7">
    <location>
        <begin position="176"/>
        <end position="436"/>
    </location>
</feature>
<dbReference type="InParanoid" id="A9VDX2"/>
<evidence type="ECO:0000313" key="9">
    <source>
        <dbReference type="EMBL" id="EDQ84293.1"/>
    </source>
</evidence>
<dbReference type="GO" id="GO:0016139">
    <property type="term" value="P:glycoside catabolic process"/>
    <property type="evidence" value="ECO:0000318"/>
    <property type="project" value="GO_Central"/>
</dbReference>
<dbReference type="KEGG" id="mbr:MONBRDRAFT_30422"/>
<dbReference type="AlphaFoldDB" id="A9VDX2"/>
<dbReference type="RefSeq" id="XP_001750923.1">
    <property type="nucleotide sequence ID" value="XM_001750871.1"/>
</dbReference>
<dbReference type="InterPro" id="IPR017853">
    <property type="entry name" value="GH"/>
</dbReference>
<dbReference type="Gene3D" id="3.20.20.80">
    <property type="entry name" value="Glycosidases"/>
    <property type="match status" value="1"/>
</dbReference>
<accession>A9VDX2</accession>
<dbReference type="EMBL" id="CH991591">
    <property type="protein sequence ID" value="EDQ84293.1"/>
    <property type="molecule type" value="Genomic_DNA"/>
</dbReference>
<dbReference type="PANTHER" id="PTHR10030:SF37">
    <property type="entry name" value="ALPHA-L-FUCOSIDASE-RELATED"/>
    <property type="match status" value="1"/>
</dbReference>
<feature type="chain" id="PRO_5002744983" description="alpha-L-fucosidase" evidence="6">
    <location>
        <begin position="22"/>
        <end position="571"/>
    </location>
</feature>
<feature type="domain" description="Apple" evidence="8">
    <location>
        <begin position="32"/>
        <end position="89"/>
    </location>
</feature>
<evidence type="ECO:0000313" key="10">
    <source>
        <dbReference type="Proteomes" id="UP000001357"/>
    </source>
</evidence>
<feature type="signal peptide" evidence="6">
    <location>
        <begin position="1"/>
        <end position="21"/>
    </location>
</feature>
<evidence type="ECO:0000259" key="7">
    <source>
        <dbReference type="Pfam" id="PF01120"/>
    </source>
</evidence>
<dbReference type="SUPFAM" id="SSF51445">
    <property type="entry name" value="(Trans)glycosidases"/>
    <property type="match status" value="1"/>
</dbReference>
<dbReference type="FunFam" id="3.20.20.80:FF:000552">
    <property type="entry name" value="Predicted protein"/>
    <property type="match status" value="1"/>
</dbReference>
<evidence type="ECO:0000256" key="4">
    <source>
        <dbReference type="ARBA" id="ARBA00022801"/>
    </source>
</evidence>
<dbReference type="SMART" id="SM00812">
    <property type="entry name" value="Alpha_L_fucos"/>
    <property type="match status" value="1"/>
</dbReference>
<evidence type="ECO:0000256" key="6">
    <source>
        <dbReference type="SAM" id="SignalP"/>
    </source>
</evidence>
<keyword evidence="4" id="KW-0378">Hydrolase</keyword>
<name>A9VDX2_MONBE</name>
<dbReference type="Pfam" id="PF14295">
    <property type="entry name" value="PAN_4"/>
    <property type="match status" value="1"/>
</dbReference>
<evidence type="ECO:0000256" key="5">
    <source>
        <dbReference type="ARBA" id="ARBA00023295"/>
    </source>
</evidence>
<comment type="similarity">
    <text evidence="1">Belongs to the glycosyl hydrolase 29 family.</text>
</comment>
<gene>
    <name evidence="9" type="ORF">MONBRDRAFT_30422</name>
</gene>
<keyword evidence="3 6" id="KW-0732">Signal</keyword>